<evidence type="ECO:0000313" key="2">
    <source>
        <dbReference type="Proteomes" id="UP000467700"/>
    </source>
</evidence>
<dbReference type="AlphaFoldDB" id="A0A8S0WFN7"/>
<accession>A0A8S0WFN7</accession>
<reference evidence="1 2" key="1">
    <citation type="submission" date="2020-01" db="EMBL/GenBank/DDBJ databases">
        <authorList>
            <person name="Gupta K D."/>
        </authorList>
    </citation>
    <scope>NUCLEOTIDE SEQUENCE [LARGE SCALE GENOMIC DNA]</scope>
</reference>
<comment type="caution">
    <text evidence="1">The sequence shown here is derived from an EMBL/GenBank/DDBJ whole genome shotgun (WGS) entry which is preliminary data.</text>
</comment>
<dbReference type="EMBL" id="CACVBS010000030">
    <property type="protein sequence ID" value="CAA7260823.1"/>
    <property type="molecule type" value="Genomic_DNA"/>
</dbReference>
<evidence type="ECO:0000313" key="1">
    <source>
        <dbReference type="EMBL" id="CAA7260823.1"/>
    </source>
</evidence>
<sequence length="303" mass="33799">MFVCDFSAGLLELERLRRAGKLEKVVFSDVFSGIRYVKTTVCKYKNIWNEANSNIKNTYINRGRVDKAHFYLFLQDLCSGLSWAAATLSVDITSDKLLDGTNAEIPSIGDNVEVAAHVPHEDSTSRLLLPGCASDSSSDDGLCIVPPDPPHIWRAQSTLCPFCDQLLPSRHSQALDNILESIWAKTTPAPTQRNLNHRKAASIVVSAPFCIHHRNESIHIPEALSHNWPLDINFNGLFDHVLDWQDALMAILEDPEESTAFQAARDLCISCANNARLYEWQKHSYAGAGYYSDEGFQIILLAL</sequence>
<gene>
    <name evidence="1" type="ORF">AAE3_LOCUS2924</name>
</gene>
<proteinExistence type="predicted"/>
<protein>
    <submittedName>
        <fullName evidence="1">Uncharacterized protein</fullName>
    </submittedName>
</protein>
<organism evidence="1 2">
    <name type="scientific">Cyclocybe aegerita</name>
    <name type="common">Black poplar mushroom</name>
    <name type="synonym">Agrocybe aegerita</name>
    <dbReference type="NCBI Taxonomy" id="1973307"/>
    <lineage>
        <taxon>Eukaryota</taxon>
        <taxon>Fungi</taxon>
        <taxon>Dikarya</taxon>
        <taxon>Basidiomycota</taxon>
        <taxon>Agaricomycotina</taxon>
        <taxon>Agaricomycetes</taxon>
        <taxon>Agaricomycetidae</taxon>
        <taxon>Agaricales</taxon>
        <taxon>Agaricineae</taxon>
        <taxon>Bolbitiaceae</taxon>
        <taxon>Cyclocybe</taxon>
    </lineage>
</organism>
<dbReference type="OrthoDB" id="128308at2759"/>
<name>A0A8S0WFN7_CYCAE</name>
<keyword evidence="2" id="KW-1185">Reference proteome</keyword>
<dbReference type="Proteomes" id="UP000467700">
    <property type="component" value="Unassembled WGS sequence"/>
</dbReference>